<dbReference type="Proteomes" id="UP000193467">
    <property type="component" value="Unassembled WGS sequence"/>
</dbReference>
<sequence>MSDSAAAPPRVPGATGPQIRRRAAALASNKKEIDAPNSPRAAGAGGSSSTMMRLYTQDDNPGLKVDPVIVLSLAVVFVFSVVSLHLFTKVIRYFSK</sequence>
<evidence type="ECO:0000256" key="4">
    <source>
        <dbReference type="ARBA" id="ARBA00022692"/>
    </source>
</evidence>
<dbReference type="AlphaFoldDB" id="A0A1Y2FW32"/>
<comment type="similarity">
    <text evidence="2 10">Belongs to the SEC61-beta family.</text>
</comment>
<evidence type="ECO:0000256" key="3">
    <source>
        <dbReference type="ARBA" id="ARBA00022448"/>
    </source>
</evidence>
<keyword evidence="4 12" id="KW-0812">Transmembrane</keyword>
<evidence type="ECO:0000256" key="11">
    <source>
        <dbReference type="SAM" id="MobiDB-lite"/>
    </source>
</evidence>
<dbReference type="STRING" id="106004.A0A1Y2FW32"/>
<gene>
    <name evidence="13" type="ORF">BCR35DRAFT_301730</name>
</gene>
<dbReference type="GO" id="GO:0005784">
    <property type="term" value="C:Sec61 translocon complex"/>
    <property type="evidence" value="ECO:0007669"/>
    <property type="project" value="UniProtKB-UniRule"/>
</dbReference>
<keyword evidence="6 10" id="KW-0653">Protein transport</keyword>
<dbReference type="OrthoDB" id="5401193at2759"/>
<evidence type="ECO:0000256" key="6">
    <source>
        <dbReference type="ARBA" id="ARBA00022927"/>
    </source>
</evidence>
<evidence type="ECO:0000256" key="9">
    <source>
        <dbReference type="ARBA" id="ARBA00023136"/>
    </source>
</evidence>
<evidence type="ECO:0000256" key="5">
    <source>
        <dbReference type="ARBA" id="ARBA00022824"/>
    </source>
</evidence>
<evidence type="ECO:0000313" key="14">
    <source>
        <dbReference type="Proteomes" id="UP000193467"/>
    </source>
</evidence>
<dbReference type="InParanoid" id="A0A1Y2FW32"/>
<name>A0A1Y2FW32_9BASI</name>
<dbReference type="InterPro" id="IPR030671">
    <property type="entry name" value="Sec61-beta/Sbh"/>
</dbReference>
<comment type="caution">
    <text evidence="13">The sequence shown here is derived from an EMBL/GenBank/DDBJ whole genome shotgun (WGS) entry which is preliminary data.</text>
</comment>
<keyword evidence="9 10" id="KW-0472">Membrane</keyword>
<evidence type="ECO:0000256" key="1">
    <source>
        <dbReference type="ARBA" id="ARBA00004389"/>
    </source>
</evidence>
<evidence type="ECO:0000256" key="12">
    <source>
        <dbReference type="SAM" id="Phobius"/>
    </source>
</evidence>
<dbReference type="PIRSF" id="PIRSF006398">
    <property type="entry name" value="Sec61_beta_euk"/>
    <property type="match status" value="1"/>
</dbReference>
<evidence type="ECO:0000256" key="7">
    <source>
        <dbReference type="ARBA" id="ARBA00022989"/>
    </source>
</evidence>
<evidence type="ECO:0000256" key="8">
    <source>
        <dbReference type="ARBA" id="ARBA00023010"/>
    </source>
</evidence>
<proteinExistence type="inferred from homology"/>
<dbReference type="EMBL" id="MCGR01000011">
    <property type="protein sequence ID" value="ORY88204.1"/>
    <property type="molecule type" value="Genomic_DNA"/>
</dbReference>
<keyword evidence="7 12" id="KW-1133">Transmembrane helix</keyword>
<keyword evidence="3 10" id="KW-0813">Transport</keyword>
<evidence type="ECO:0000256" key="2">
    <source>
        <dbReference type="ARBA" id="ARBA00006103"/>
    </source>
</evidence>
<keyword evidence="8 10" id="KW-0811">Translocation</keyword>
<reference evidence="13 14" key="1">
    <citation type="submission" date="2016-07" db="EMBL/GenBank/DDBJ databases">
        <title>Pervasive Adenine N6-methylation of Active Genes in Fungi.</title>
        <authorList>
            <consortium name="DOE Joint Genome Institute"/>
            <person name="Mondo S.J."/>
            <person name="Dannebaum R.O."/>
            <person name="Kuo R.C."/>
            <person name="Labutti K."/>
            <person name="Haridas S."/>
            <person name="Kuo A."/>
            <person name="Salamov A."/>
            <person name="Ahrendt S.R."/>
            <person name="Lipzen A."/>
            <person name="Sullivan W."/>
            <person name="Andreopoulos W.B."/>
            <person name="Clum A."/>
            <person name="Lindquist E."/>
            <person name="Daum C."/>
            <person name="Ramamoorthy G.K."/>
            <person name="Gryganskyi A."/>
            <person name="Culley D."/>
            <person name="Magnuson J.K."/>
            <person name="James T.Y."/>
            <person name="O'Malley M.A."/>
            <person name="Stajich J.E."/>
            <person name="Spatafora J.W."/>
            <person name="Visel A."/>
            <person name="Grigoriev I.V."/>
        </authorList>
    </citation>
    <scope>NUCLEOTIDE SEQUENCE [LARGE SCALE GENOMIC DNA]</scope>
    <source>
        <strain evidence="13 14">62-1032</strain>
    </source>
</reference>
<evidence type="ECO:0000256" key="10">
    <source>
        <dbReference type="PIRNR" id="PIRNR006398"/>
    </source>
</evidence>
<keyword evidence="14" id="KW-1185">Reference proteome</keyword>
<accession>A0A1Y2FW32</accession>
<evidence type="ECO:0000313" key="13">
    <source>
        <dbReference type="EMBL" id="ORY88204.1"/>
    </source>
</evidence>
<keyword evidence="5 10" id="KW-0256">Endoplasmic reticulum</keyword>
<feature type="region of interest" description="Disordered" evidence="11">
    <location>
        <begin position="1"/>
        <end position="55"/>
    </location>
</feature>
<organism evidence="13 14">
    <name type="scientific">Leucosporidium creatinivorum</name>
    <dbReference type="NCBI Taxonomy" id="106004"/>
    <lineage>
        <taxon>Eukaryota</taxon>
        <taxon>Fungi</taxon>
        <taxon>Dikarya</taxon>
        <taxon>Basidiomycota</taxon>
        <taxon>Pucciniomycotina</taxon>
        <taxon>Microbotryomycetes</taxon>
        <taxon>Leucosporidiales</taxon>
        <taxon>Leucosporidium</taxon>
    </lineage>
</organism>
<protein>
    <recommendedName>
        <fullName evidence="10">Protein transport protein Sec61 subunit beta</fullName>
    </recommendedName>
</protein>
<dbReference type="InterPro" id="IPR016482">
    <property type="entry name" value="SecG/Sec61-beta/Sbh"/>
</dbReference>
<dbReference type="PANTHER" id="PTHR13509">
    <property type="entry name" value="SEC61 SUBUNIT BETA"/>
    <property type="match status" value="1"/>
</dbReference>
<dbReference type="GO" id="GO:0006886">
    <property type="term" value="P:intracellular protein transport"/>
    <property type="evidence" value="ECO:0007669"/>
    <property type="project" value="InterPro"/>
</dbReference>
<comment type="subcellular location">
    <subcellularLocation>
        <location evidence="1">Endoplasmic reticulum membrane</location>
        <topology evidence="1">Single-pass membrane protein</topology>
    </subcellularLocation>
</comment>
<comment type="function">
    <text evidence="10">Necessary for protein translocation in the endoplasmic reticulum.</text>
</comment>
<dbReference type="Pfam" id="PF03911">
    <property type="entry name" value="Sec61_beta"/>
    <property type="match status" value="1"/>
</dbReference>
<feature type="transmembrane region" description="Helical" evidence="12">
    <location>
        <begin position="68"/>
        <end position="87"/>
    </location>
</feature>
<dbReference type="FunCoup" id="A0A1Y2FW32">
    <property type="interactions" value="166"/>
</dbReference>